<evidence type="ECO:0000256" key="8">
    <source>
        <dbReference type="ARBA" id="ARBA00031559"/>
    </source>
</evidence>
<dbReference type="InterPro" id="IPR000816">
    <property type="entry name" value="Peptidase_C15"/>
</dbReference>
<keyword evidence="4" id="KW-0645">Protease</keyword>
<dbReference type="Pfam" id="PF01470">
    <property type="entry name" value="Peptidase_C15"/>
    <property type="match status" value="1"/>
</dbReference>
<dbReference type="Gene3D" id="3.40.630.20">
    <property type="entry name" value="Peptidase C15, pyroglutamyl peptidase I-like"/>
    <property type="match status" value="1"/>
</dbReference>
<dbReference type="SUPFAM" id="SSF53182">
    <property type="entry name" value="Pyrrolidone carboxyl peptidase (pyroglutamate aminopeptidase)"/>
    <property type="match status" value="1"/>
</dbReference>
<dbReference type="InterPro" id="IPR016125">
    <property type="entry name" value="Peptidase_C15-like"/>
</dbReference>
<comment type="similarity">
    <text evidence="1">Belongs to the peptidase C15 family.</text>
</comment>
<evidence type="ECO:0000256" key="6">
    <source>
        <dbReference type="ARBA" id="ARBA00022807"/>
    </source>
</evidence>
<name>A0A927E555_9HYPH</name>
<evidence type="ECO:0000256" key="2">
    <source>
        <dbReference type="ARBA" id="ARBA00019191"/>
    </source>
</evidence>
<evidence type="ECO:0000256" key="4">
    <source>
        <dbReference type="ARBA" id="ARBA00022670"/>
    </source>
</evidence>
<dbReference type="GO" id="GO:0005829">
    <property type="term" value="C:cytosol"/>
    <property type="evidence" value="ECO:0007669"/>
    <property type="project" value="InterPro"/>
</dbReference>
<dbReference type="InterPro" id="IPR036440">
    <property type="entry name" value="Peptidase_C15-like_sf"/>
</dbReference>
<dbReference type="PANTHER" id="PTHR23402">
    <property type="entry name" value="PROTEASE FAMILY C15 PYROGLUTAMYL-PEPTIDASE I-RELATED"/>
    <property type="match status" value="1"/>
</dbReference>
<sequence>MQRIDLLVAGFGPFPGVRVNPTTRLAGAIAARLRHSGLRVRSLVLETSYAAGLPALAQEIETTRPRALLMLGLAARARHVRIELFARGRSSSLHPDVTGRAATGAATGGCPALPTRTTGRPQGALAHLRRHAIASRPSPSAGRYLCDASYATALRHAAMAGRPVLFVHIPWLRPAAGTRPTKRVAGFRPRTERLTAALAAIGRNLAITGR</sequence>
<dbReference type="Proteomes" id="UP000619295">
    <property type="component" value="Unassembled WGS sequence"/>
</dbReference>
<comment type="caution">
    <text evidence="9">The sequence shown here is derived from an EMBL/GenBank/DDBJ whole genome shotgun (WGS) entry which is preliminary data.</text>
</comment>
<dbReference type="GO" id="GO:0006508">
    <property type="term" value="P:proteolysis"/>
    <property type="evidence" value="ECO:0007669"/>
    <property type="project" value="UniProtKB-KW"/>
</dbReference>
<keyword evidence="5" id="KW-0378">Hydrolase</keyword>
<dbReference type="AlphaFoldDB" id="A0A927E555"/>
<evidence type="ECO:0000313" key="9">
    <source>
        <dbReference type="EMBL" id="MBD3844568.1"/>
    </source>
</evidence>
<evidence type="ECO:0000256" key="5">
    <source>
        <dbReference type="ARBA" id="ARBA00022801"/>
    </source>
</evidence>
<evidence type="ECO:0000313" key="10">
    <source>
        <dbReference type="Proteomes" id="UP000619295"/>
    </source>
</evidence>
<protein>
    <recommendedName>
        <fullName evidence="2">Pyrrolidone-carboxylate peptidase</fullName>
    </recommendedName>
    <alternativeName>
        <fullName evidence="7">5-oxoprolyl-peptidase</fullName>
    </alternativeName>
    <alternativeName>
        <fullName evidence="8">Pyroglutamyl-peptidase I</fullName>
    </alternativeName>
</protein>
<evidence type="ECO:0000256" key="3">
    <source>
        <dbReference type="ARBA" id="ARBA00022490"/>
    </source>
</evidence>
<reference evidence="9" key="1">
    <citation type="submission" date="2020-09" db="EMBL/GenBank/DDBJ databases">
        <title>Bosea spartocytisi sp. nov. a root nodule endophyte of Spartocytisus supranubius in the high mountain ecosystem fo the Teide National Park (Canary Islands, Spain).</title>
        <authorList>
            <person name="Pulido-Suarez L."/>
            <person name="Peix A."/>
            <person name="Igual J.M."/>
            <person name="Socas-Perez N."/>
            <person name="Velazquez E."/>
            <person name="Flores-Felix J.D."/>
            <person name="Leon-Barrios M."/>
        </authorList>
    </citation>
    <scope>NUCLEOTIDE SEQUENCE</scope>
    <source>
        <strain evidence="9">SSUT16</strain>
    </source>
</reference>
<evidence type="ECO:0000256" key="1">
    <source>
        <dbReference type="ARBA" id="ARBA00006641"/>
    </source>
</evidence>
<keyword evidence="10" id="KW-1185">Reference proteome</keyword>
<keyword evidence="3" id="KW-0963">Cytoplasm</keyword>
<gene>
    <name evidence="9" type="ORF">IED13_02565</name>
</gene>
<dbReference type="PRINTS" id="PR00706">
    <property type="entry name" value="PYROGLUPTASE"/>
</dbReference>
<evidence type="ECO:0000256" key="7">
    <source>
        <dbReference type="ARBA" id="ARBA00030836"/>
    </source>
</evidence>
<accession>A0A927E555</accession>
<dbReference type="GO" id="GO:0016920">
    <property type="term" value="F:pyroglutamyl-peptidase activity"/>
    <property type="evidence" value="ECO:0007669"/>
    <property type="project" value="InterPro"/>
</dbReference>
<dbReference type="RefSeq" id="WP_191123261.1">
    <property type="nucleotide sequence ID" value="NZ_JACXWY010000001.1"/>
</dbReference>
<dbReference type="PANTHER" id="PTHR23402:SF1">
    <property type="entry name" value="PYROGLUTAMYL-PEPTIDASE I"/>
    <property type="match status" value="1"/>
</dbReference>
<keyword evidence="6" id="KW-0788">Thiol protease</keyword>
<organism evidence="9 10">
    <name type="scientific">Bosea spartocytisi</name>
    <dbReference type="NCBI Taxonomy" id="2773451"/>
    <lineage>
        <taxon>Bacteria</taxon>
        <taxon>Pseudomonadati</taxon>
        <taxon>Pseudomonadota</taxon>
        <taxon>Alphaproteobacteria</taxon>
        <taxon>Hyphomicrobiales</taxon>
        <taxon>Boseaceae</taxon>
        <taxon>Bosea</taxon>
    </lineage>
</organism>
<proteinExistence type="inferred from homology"/>
<dbReference type="EMBL" id="JACXWY010000001">
    <property type="protein sequence ID" value="MBD3844568.1"/>
    <property type="molecule type" value="Genomic_DNA"/>
</dbReference>